<dbReference type="CDD" id="cd09272">
    <property type="entry name" value="RNase_HI_RT_Ty1"/>
    <property type="match status" value="1"/>
</dbReference>
<gene>
    <name evidence="3" type="ORF">Tci_457179</name>
</gene>
<accession>A0A699HWQ0</accession>
<protein>
    <recommendedName>
        <fullName evidence="2">Reverse transcriptase Ty1/copia-type domain-containing protein</fullName>
    </recommendedName>
</protein>
<comment type="caution">
    <text evidence="3">The sequence shown here is derived from an EMBL/GenBank/DDBJ whole genome shotgun (WGS) entry which is preliminary data.</text>
</comment>
<dbReference type="PANTHER" id="PTHR11439:SF483">
    <property type="entry name" value="PEPTIDE SYNTHASE GLIP-LIKE, PUTATIVE (AFU_ORTHOLOGUE AFUA_3G12920)-RELATED"/>
    <property type="match status" value="1"/>
</dbReference>
<proteinExistence type="predicted"/>
<evidence type="ECO:0000256" key="1">
    <source>
        <dbReference type="SAM" id="MobiDB-lite"/>
    </source>
</evidence>
<feature type="compositionally biased region" description="Polar residues" evidence="1">
    <location>
        <begin position="32"/>
        <end position="63"/>
    </location>
</feature>
<evidence type="ECO:0000313" key="3">
    <source>
        <dbReference type="EMBL" id="GEY85205.1"/>
    </source>
</evidence>
<dbReference type="EMBL" id="BKCJ010215903">
    <property type="protein sequence ID" value="GEY85205.1"/>
    <property type="molecule type" value="Genomic_DNA"/>
</dbReference>
<dbReference type="AlphaFoldDB" id="A0A699HWQ0"/>
<dbReference type="InterPro" id="IPR013103">
    <property type="entry name" value="RVT_2"/>
</dbReference>
<feature type="domain" description="Reverse transcriptase Ty1/copia-type" evidence="2">
    <location>
        <begin position="101"/>
        <end position="230"/>
    </location>
</feature>
<name>A0A699HWQ0_TANCI</name>
<dbReference type="PANTHER" id="PTHR11439">
    <property type="entry name" value="GAG-POL-RELATED RETROTRANSPOSON"/>
    <property type="match status" value="1"/>
</dbReference>
<feature type="region of interest" description="Disordered" evidence="1">
    <location>
        <begin position="32"/>
        <end position="64"/>
    </location>
</feature>
<dbReference type="SUPFAM" id="SSF56672">
    <property type="entry name" value="DNA/RNA polymerases"/>
    <property type="match status" value="1"/>
</dbReference>
<dbReference type="Pfam" id="PF07727">
    <property type="entry name" value="RVT_2"/>
    <property type="match status" value="1"/>
</dbReference>
<dbReference type="InterPro" id="IPR043502">
    <property type="entry name" value="DNA/RNA_pol_sf"/>
</dbReference>
<reference evidence="3" key="1">
    <citation type="journal article" date="2019" name="Sci. Rep.">
        <title>Draft genome of Tanacetum cinerariifolium, the natural source of mosquito coil.</title>
        <authorList>
            <person name="Yamashiro T."/>
            <person name="Shiraishi A."/>
            <person name="Satake H."/>
            <person name="Nakayama K."/>
        </authorList>
    </citation>
    <scope>NUCLEOTIDE SEQUENCE</scope>
</reference>
<organism evidence="3">
    <name type="scientific">Tanacetum cinerariifolium</name>
    <name type="common">Dalmatian daisy</name>
    <name type="synonym">Chrysanthemum cinerariifolium</name>
    <dbReference type="NCBI Taxonomy" id="118510"/>
    <lineage>
        <taxon>Eukaryota</taxon>
        <taxon>Viridiplantae</taxon>
        <taxon>Streptophyta</taxon>
        <taxon>Embryophyta</taxon>
        <taxon>Tracheophyta</taxon>
        <taxon>Spermatophyta</taxon>
        <taxon>Magnoliopsida</taxon>
        <taxon>eudicotyledons</taxon>
        <taxon>Gunneridae</taxon>
        <taxon>Pentapetalae</taxon>
        <taxon>asterids</taxon>
        <taxon>campanulids</taxon>
        <taxon>Asterales</taxon>
        <taxon>Asteraceae</taxon>
        <taxon>Asteroideae</taxon>
        <taxon>Anthemideae</taxon>
        <taxon>Anthemidinae</taxon>
        <taxon>Tanacetum</taxon>
    </lineage>
</organism>
<evidence type="ECO:0000259" key="2">
    <source>
        <dbReference type="Pfam" id="PF07727"/>
    </source>
</evidence>
<sequence>MFDELLNPPPSVDHQAPIVIAPIVEVIPPVQADSTSSPFSTTVDQDAPSPSKSHSTPETQSAVIPQEVEEDNLDIEVAHIENDLLFGVPIPEVTSSQSSSTVWELVPRLDKVMVINLKWIYKVKLEELGGILKNKARLVARGYRQEEGIDFEESFAPVARLEAIWIFLAYAAYKNMVVYQMDVKTAFLNGNLRAEVYVSQPYGFLDQDNPNHVYKLKKALYGLKQAPRTCENDLLLVQIYVDDIIFAASTPKLCDLFANLMCSKFKMSMMVDTLMVEKSKLDEDKDGKAVDTSHYRGMIGTLFYLIASTPDLQFAICMCARYQARPTEKHVHAVKRIFRYLCGSVNRGLWYLKDSSVALTKFVDANHAGCQDTRRSTSGSLQFLGERLISWSSKRKKSAAISSTEAEYIALSGCCAQIL</sequence>